<dbReference type="Proteomes" id="UP000198310">
    <property type="component" value="Unassembled WGS sequence"/>
</dbReference>
<evidence type="ECO:0000313" key="2">
    <source>
        <dbReference type="Proteomes" id="UP000198310"/>
    </source>
</evidence>
<accession>A0A238WRG0</accession>
<dbReference type="EMBL" id="FZNS01000003">
    <property type="protein sequence ID" value="SNR49200.1"/>
    <property type="molecule type" value="Genomic_DNA"/>
</dbReference>
<dbReference type="AlphaFoldDB" id="A0A238WRG0"/>
<sequence length="31" mass="3501">MALSFSKAGLNVNFIQQYFKLSHKICNTLLA</sequence>
<evidence type="ECO:0000313" key="1">
    <source>
        <dbReference type="EMBL" id="SNR49200.1"/>
    </source>
</evidence>
<proteinExistence type="predicted"/>
<keyword evidence="2" id="KW-1185">Reference proteome</keyword>
<gene>
    <name evidence="1" type="ORF">SAMN06269173_1039</name>
</gene>
<reference evidence="2" key="1">
    <citation type="submission" date="2017-06" db="EMBL/GenBank/DDBJ databases">
        <authorList>
            <person name="Varghese N."/>
            <person name="Submissions S."/>
        </authorList>
    </citation>
    <scope>NUCLEOTIDE SEQUENCE [LARGE SCALE GENOMIC DNA]</scope>
    <source>
        <strain evidence="2">DSM 28041</strain>
    </source>
</reference>
<protein>
    <submittedName>
        <fullName evidence="1">Uncharacterized protein</fullName>
    </submittedName>
</protein>
<organism evidence="1 2">
    <name type="scientific">Hymenobacter mucosus</name>
    <dbReference type="NCBI Taxonomy" id="1411120"/>
    <lineage>
        <taxon>Bacteria</taxon>
        <taxon>Pseudomonadati</taxon>
        <taxon>Bacteroidota</taxon>
        <taxon>Cytophagia</taxon>
        <taxon>Cytophagales</taxon>
        <taxon>Hymenobacteraceae</taxon>
        <taxon>Hymenobacter</taxon>
    </lineage>
</organism>
<name>A0A238WRG0_9BACT</name>